<proteinExistence type="predicted"/>
<feature type="region of interest" description="Disordered" evidence="1">
    <location>
        <begin position="138"/>
        <end position="393"/>
    </location>
</feature>
<protein>
    <submittedName>
        <fullName evidence="2">Uncharacterized protein</fullName>
    </submittedName>
</protein>
<organism evidence="2 3">
    <name type="scientific">Malus baccata</name>
    <name type="common">Siberian crab apple</name>
    <name type="synonym">Pyrus baccata</name>
    <dbReference type="NCBI Taxonomy" id="106549"/>
    <lineage>
        <taxon>Eukaryota</taxon>
        <taxon>Viridiplantae</taxon>
        <taxon>Streptophyta</taxon>
        <taxon>Embryophyta</taxon>
        <taxon>Tracheophyta</taxon>
        <taxon>Spermatophyta</taxon>
        <taxon>Magnoliopsida</taxon>
        <taxon>eudicotyledons</taxon>
        <taxon>Gunneridae</taxon>
        <taxon>Pentapetalae</taxon>
        <taxon>rosids</taxon>
        <taxon>fabids</taxon>
        <taxon>Rosales</taxon>
        <taxon>Rosaceae</taxon>
        <taxon>Amygdaloideae</taxon>
        <taxon>Maleae</taxon>
        <taxon>Malus</taxon>
    </lineage>
</organism>
<gene>
    <name evidence="2" type="ORF">C1H46_043956</name>
</gene>
<dbReference type="STRING" id="106549.A0A540K8G8"/>
<feature type="compositionally biased region" description="Basic and acidic residues" evidence="1">
    <location>
        <begin position="244"/>
        <end position="268"/>
    </location>
</feature>
<dbReference type="AlphaFoldDB" id="A0A540K8G8"/>
<comment type="caution">
    <text evidence="2">The sequence shown here is derived from an EMBL/GenBank/DDBJ whole genome shotgun (WGS) entry which is preliminary data.</text>
</comment>
<dbReference type="EMBL" id="VIEB01001777">
    <property type="protein sequence ID" value="TQD70514.1"/>
    <property type="molecule type" value="Genomic_DNA"/>
</dbReference>
<keyword evidence="3" id="KW-1185">Reference proteome</keyword>
<feature type="compositionally biased region" description="Acidic residues" evidence="1">
    <location>
        <begin position="138"/>
        <end position="150"/>
    </location>
</feature>
<accession>A0A540K8G8</accession>
<evidence type="ECO:0000313" key="2">
    <source>
        <dbReference type="EMBL" id="TQD70514.1"/>
    </source>
</evidence>
<feature type="compositionally biased region" description="Low complexity" evidence="1">
    <location>
        <begin position="227"/>
        <end position="243"/>
    </location>
</feature>
<sequence>MAQFSHSFELLGVRDFHQLIVVVDERAEGSFLEESKRKAAEEERRKKEEEKQKLRLDIQKKLCYGGQRNSTTGFYDSGNRYNRQRDFNSHRFSPRPKTEDAGSVSSTTSAVSQISFGTVSNGGSGVDLKRNINGVEKEEAEAVVEIQQEEQGDKAPEQADKAPEQADKAPEQADKTPEQGDKTQLEINGVNESSSKKSSEGFVRRKINGSVRRKMKKTKGKGGENGGAANDSSAAATAAAPTAPDEKKFTRVLTLKEYEKMKAEKDKPAVVQQPSKSEDQQQHPEDQQQHPEYRQQHPAYHQDHPAYHHQNHPTYHQHNRPTYGQQYPANQQNRPAYHQNNAGQFNRQNDRSWNPEKDRRGKQGFEGNRSRQAKPKAPFALDNIAEFPSLKSK</sequence>
<feature type="compositionally biased region" description="Basic and acidic residues" evidence="1">
    <location>
        <begin position="151"/>
        <end position="184"/>
    </location>
</feature>
<feature type="compositionally biased region" description="Polar residues" evidence="1">
    <location>
        <begin position="320"/>
        <end position="347"/>
    </location>
</feature>
<name>A0A540K8G8_MALBA</name>
<evidence type="ECO:0000313" key="3">
    <source>
        <dbReference type="Proteomes" id="UP000315295"/>
    </source>
</evidence>
<feature type="compositionally biased region" description="Basic and acidic residues" evidence="1">
    <location>
        <begin position="194"/>
        <end position="203"/>
    </location>
</feature>
<feature type="region of interest" description="Disordered" evidence="1">
    <location>
        <begin position="32"/>
        <end position="52"/>
    </location>
</feature>
<feature type="compositionally biased region" description="Basic and acidic residues" evidence="1">
    <location>
        <begin position="276"/>
        <end position="306"/>
    </location>
</feature>
<feature type="region of interest" description="Disordered" evidence="1">
    <location>
        <begin position="66"/>
        <end position="110"/>
    </location>
</feature>
<evidence type="ECO:0000256" key="1">
    <source>
        <dbReference type="SAM" id="MobiDB-lite"/>
    </source>
</evidence>
<reference evidence="2 3" key="1">
    <citation type="journal article" date="2019" name="G3 (Bethesda)">
        <title>Sequencing of a Wild Apple (Malus baccata) Genome Unravels the Differences Between Cultivated and Wild Apple Species Regarding Disease Resistance and Cold Tolerance.</title>
        <authorList>
            <person name="Chen X."/>
        </authorList>
    </citation>
    <scope>NUCLEOTIDE SEQUENCE [LARGE SCALE GENOMIC DNA]</scope>
    <source>
        <strain evidence="3">cv. Shandingzi</strain>
        <tissue evidence="2">Leaves</tissue>
    </source>
</reference>
<feature type="compositionally biased region" description="Basic residues" evidence="1">
    <location>
        <begin position="307"/>
        <end position="319"/>
    </location>
</feature>
<feature type="compositionally biased region" description="Low complexity" evidence="1">
    <location>
        <begin position="101"/>
        <end position="110"/>
    </location>
</feature>
<dbReference type="Proteomes" id="UP000315295">
    <property type="component" value="Unassembled WGS sequence"/>
</dbReference>
<feature type="compositionally biased region" description="Basic and acidic residues" evidence="1">
    <location>
        <begin position="348"/>
        <end position="363"/>
    </location>
</feature>
<feature type="compositionally biased region" description="Basic residues" evidence="1">
    <location>
        <begin position="204"/>
        <end position="220"/>
    </location>
</feature>